<dbReference type="SMART" id="SM00448">
    <property type="entry name" value="REC"/>
    <property type="match status" value="1"/>
</dbReference>
<dbReference type="PANTHER" id="PTHR33121">
    <property type="entry name" value="CYCLIC DI-GMP PHOSPHODIESTERASE PDEF"/>
    <property type="match status" value="1"/>
</dbReference>
<dbReference type="PANTHER" id="PTHR33121:SF70">
    <property type="entry name" value="SIGNALING PROTEIN YKOW"/>
    <property type="match status" value="1"/>
</dbReference>
<dbReference type="SUPFAM" id="SSF141868">
    <property type="entry name" value="EAL domain-like"/>
    <property type="match status" value="1"/>
</dbReference>
<gene>
    <name evidence="4" type="ORF">JQC75_13410</name>
</gene>
<dbReference type="Proteomes" id="UP000596252">
    <property type="component" value="Chromosome"/>
</dbReference>
<dbReference type="Pfam" id="PF00072">
    <property type="entry name" value="Response_reg"/>
    <property type="match status" value="1"/>
</dbReference>
<dbReference type="RefSeq" id="WP_203324563.1">
    <property type="nucleotide sequence ID" value="NZ_CP069213.1"/>
</dbReference>
<dbReference type="PROSITE" id="PS50110">
    <property type="entry name" value="RESPONSE_REGULATORY"/>
    <property type="match status" value="1"/>
</dbReference>
<reference evidence="4 5" key="1">
    <citation type="journal article" date="2012" name="Antonie Van Leeuwenhoek">
        <title>Shewanella litorisediminis sp. nov., a gammaproteobacterium isolated from a tidal flat sediment.</title>
        <authorList>
            <person name="Lee M.H."/>
            <person name="Yoon J.H."/>
        </authorList>
    </citation>
    <scope>NUCLEOTIDE SEQUENCE [LARGE SCALE GENOMIC DNA]</scope>
    <source>
        <strain evidence="4 5">SMK1-12</strain>
    </source>
</reference>
<dbReference type="SMART" id="SM00052">
    <property type="entry name" value="EAL"/>
    <property type="match status" value="1"/>
</dbReference>
<evidence type="ECO:0000256" key="1">
    <source>
        <dbReference type="PROSITE-ProRule" id="PRU00169"/>
    </source>
</evidence>
<dbReference type="Gene3D" id="3.20.20.450">
    <property type="entry name" value="EAL domain"/>
    <property type="match status" value="1"/>
</dbReference>
<dbReference type="PROSITE" id="PS50883">
    <property type="entry name" value="EAL"/>
    <property type="match status" value="1"/>
</dbReference>
<evidence type="ECO:0000259" key="3">
    <source>
        <dbReference type="PROSITE" id="PS50883"/>
    </source>
</evidence>
<evidence type="ECO:0000313" key="5">
    <source>
        <dbReference type="Proteomes" id="UP000596252"/>
    </source>
</evidence>
<evidence type="ECO:0000259" key="2">
    <source>
        <dbReference type="PROSITE" id="PS50110"/>
    </source>
</evidence>
<keyword evidence="5" id="KW-1185">Reference proteome</keyword>
<dbReference type="InterPro" id="IPR011006">
    <property type="entry name" value="CheY-like_superfamily"/>
</dbReference>
<feature type="modified residue" description="4-aspartylphosphate" evidence="1">
    <location>
        <position position="58"/>
    </location>
</feature>
<dbReference type="EMBL" id="CP069213">
    <property type="protein sequence ID" value="QRH00862.1"/>
    <property type="molecule type" value="Genomic_DNA"/>
</dbReference>
<proteinExistence type="predicted"/>
<evidence type="ECO:0000313" key="4">
    <source>
        <dbReference type="EMBL" id="QRH00862.1"/>
    </source>
</evidence>
<dbReference type="Gene3D" id="3.40.50.2300">
    <property type="match status" value="1"/>
</dbReference>
<dbReference type="InterPro" id="IPR035919">
    <property type="entry name" value="EAL_sf"/>
</dbReference>
<dbReference type="InterPro" id="IPR050706">
    <property type="entry name" value="Cyclic-di-GMP_PDE-like"/>
</dbReference>
<organism evidence="4 5">
    <name type="scientific">Shewanella litorisediminis</name>
    <dbReference type="NCBI Taxonomy" id="1173586"/>
    <lineage>
        <taxon>Bacteria</taxon>
        <taxon>Pseudomonadati</taxon>
        <taxon>Pseudomonadota</taxon>
        <taxon>Gammaproteobacteria</taxon>
        <taxon>Alteromonadales</taxon>
        <taxon>Shewanellaceae</taxon>
        <taxon>Shewanella</taxon>
    </lineage>
</organism>
<dbReference type="InterPro" id="IPR001789">
    <property type="entry name" value="Sig_transdc_resp-reg_receiver"/>
</dbReference>
<dbReference type="InterPro" id="IPR001633">
    <property type="entry name" value="EAL_dom"/>
</dbReference>
<dbReference type="SUPFAM" id="SSF52172">
    <property type="entry name" value="CheY-like"/>
    <property type="match status" value="1"/>
</dbReference>
<keyword evidence="1" id="KW-0597">Phosphoprotein</keyword>
<dbReference type="Pfam" id="PF00563">
    <property type="entry name" value="EAL"/>
    <property type="match status" value="1"/>
</dbReference>
<accession>A0ABX7G0W3</accession>
<feature type="domain" description="Response regulatory" evidence="2">
    <location>
        <begin position="6"/>
        <end position="128"/>
    </location>
</feature>
<protein>
    <submittedName>
        <fullName evidence="4">EAL domain-containing response regulator</fullName>
    </submittedName>
</protein>
<name>A0ABX7G0W3_9GAMM</name>
<sequence length="413" mass="46720">MLGQQQILIIDDSEAILMVVKTMLARMGFEKITTMTSATKALAVVGLEPARFQIILTDLRMPDTDGLDVLRKLGEMGFKGAVAIISEMDRRIINLAADIARRHRLHMIGCICKPVQLDDLSALVEKASELRVTLEPPAALLTREQVQTAFNQIQVIPYYQPKVDLNKCQVVGVEALARIRFPGEINALRPCRFMPVIQEYGMLPQLSQRMLQQACKDLPTIRSILGNDIKISLNISPEELENTYLADSLEHIWRKSGTGNDSLVLEITEEHYIHNSAQLESLNRLRLRGFGLSLDDFGIGFTNINQLRDLPYTEVKIDRSLIINIHRDSFCQAILNGLVEIARQLGITLVAEGIEHMDELKYLMQTHPELVLQGYLISLPRSLDTLNTWHKGWQHQFGNRANIHRHQPPANED</sequence>
<dbReference type="CDD" id="cd01948">
    <property type="entry name" value="EAL"/>
    <property type="match status" value="1"/>
</dbReference>
<feature type="domain" description="EAL" evidence="3">
    <location>
        <begin position="139"/>
        <end position="394"/>
    </location>
</feature>